<dbReference type="SUPFAM" id="SSF52402">
    <property type="entry name" value="Adenine nucleotide alpha hydrolases-like"/>
    <property type="match status" value="1"/>
</dbReference>
<dbReference type="InterPro" id="IPR006016">
    <property type="entry name" value="UspA"/>
</dbReference>
<evidence type="ECO:0000313" key="4">
    <source>
        <dbReference type="Proteomes" id="UP000777482"/>
    </source>
</evidence>
<dbReference type="PRINTS" id="PR01438">
    <property type="entry name" value="UNVRSLSTRESS"/>
</dbReference>
<dbReference type="OrthoDB" id="843225at2759"/>
<evidence type="ECO:0000313" key="3">
    <source>
        <dbReference type="EMBL" id="KAG0658915.1"/>
    </source>
</evidence>
<protein>
    <recommendedName>
        <fullName evidence="2">UspA domain-containing protein</fullName>
    </recommendedName>
</protein>
<feature type="compositionally biased region" description="Polar residues" evidence="1">
    <location>
        <begin position="1"/>
        <end position="11"/>
    </location>
</feature>
<keyword evidence="4" id="KW-1185">Reference proteome</keyword>
<sequence>MEPSSRPNSAPGSPVMNLHGILKRHPADSSQKERIASPVEGDFSSLALSSADGSSSIHTAPSLRLETEPSTGTSSEVTTLAGDASIASAPAAMSKASNNHGNNKFQRRVGFNTFASGVALEGRPTVTGGGTGVAYSFTLSAKSADYKRSRWSRTFLVATDLNEYSVNATDWLLDSFLEDSDEVVVLRVIEPTSSAQTGFDAITKEARTEAESVLDYLMKKNGDERQISLIVEFAMGPIEETIHRMIEIYKPDSLIVGTRGRPDSLFKSAFMGSISRWAVARSPVPVVVVRPDDKVREGLERRLGDSKRGRSYVSLLTEEERKRLLPPSRSSLSSMLMPLGPTTTRQLAPANNAAASSGAPLERTVTAPEASERSSVRTGGRDDDDESGSDEDDDEGALARKRAQMAAASKNSSSSSSGGGFRAAFGFGKKKKDKGKEFKKFGTFS</sequence>
<name>A0A9P7B4Z2_RHOMI</name>
<evidence type="ECO:0000259" key="2">
    <source>
        <dbReference type="Pfam" id="PF00582"/>
    </source>
</evidence>
<dbReference type="Proteomes" id="UP000777482">
    <property type="component" value="Unassembled WGS sequence"/>
</dbReference>
<feature type="compositionally biased region" description="Polar residues" evidence="1">
    <location>
        <begin position="68"/>
        <end position="77"/>
    </location>
</feature>
<feature type="compositionally biased region" description="Low complexity" evidence="1">
    <location>
        <begin position="404"/>
        <end position="427"/>
    </location>
</feature>
<dbReference type="EMBL" id="PUHQ01000060">
    <property type="protein sequence ID" value="KAG0658915.1"/>
    <property type="molecule type" value="Genomic_DNA"/>
</dbReference>
<dbReference type="AlphaFoldDB" id="A0A9P7B4Z2"/>
<feature type="compositionally biased region" description="Basic and acidic residues" evidence="1">
    <location>
        <begin position="434"/>
        <end position="445"/>
    </location>
</feature>
<dbReference type="PANTHER" id="PTHR47815">
    <property type="entry name" value="UNIVERSAL STRESS PROTEIN A FAMILY PROTEIN C25B2.10"/>
    <property type="match status" value="1"/>
</dbReference>
<dbReference type="Pfam" id="PF00582">
    <property type="entry name" value="Usp"/>
    <property type="match status" value="1"/>
</dbReference>
<feature type="compositionally biased region" description="Low complexity" evidence="1">
    <location>
        <begin position="325"/>
        <end position="339"/>
    </location>
</feature>
<dbReference type="InterPro" id="IPR014729">
    <property type="entry name" value="Rossmann-like_a/b/a_fold"/>
</dbReference>
<feature type="compositionally biased region" description="Low complexity" evidence="1">
    <location>
        <begin position="347"/>
        <end position="361"/>
    </location>
</feature>
<feature type="domain" description="UspA" evidence="2">
    <location>
        <begin position="153"/>
        <end position="290"/>
    </location>
</feature>
<gene>
    <name evidence="3" type="ORF">C6P46_005535</name>
</gene>
<evidence type="ECO:0000256" key="1">
    <source>
        <dbReference type="SAM" id="MobiDB-lite"/>
    </source>
</evidence>
<reference evidence="3 4" key="1">
    <citation type="submission" date="2020-11" db="EMBL/GenBank/DDBJ databases">
        <title>Kefir isolates.</title>
        <authorList>
            <person name="Marcisauskas S."/>
            <person name="Kim Y."/>
            <person name="Blasche S."/>
        </authorList>
    </citation>
    <scope>NUCLEOTIDE SEQUENCE [LARGE SCALE GENOMIC DNA]</scope>
    <source>
        <strain evidence="3 4">KR</strain>
    </source>
</reference>
<proteinExistence type="predicted"/>
<feature type="region of interest" description="Disordered" evidence="1">
    <location>
        <begin position="1"/>
        <end position="33"/>
    </location>
</feature>
<feature type="compositionally biased region" description="Acidic residues" evidence="1">
    <location>
        <begin position="382"/>
        <end position="396"/>
    </location>
</feature>
<comment type="caution">
    <text evidence="3">The sequence shown here is derived from an EMBL/GenBank/DDBJ whole genome shotgun (WGS) entry which is preliminary data.</text>
</comment>
<feature type="region of interest" description="Disordered" evidence="1">
    <location>
        <begin position="324"/>
        <end position="445"/>
    </location>
</feature>
<dbReference type="CDD" id="cd23659">
    <property type="entry name" value="USP_At3g01520-like"/>
    <property type="match status" value="1"/>
</dbReference>
<dbReference type="PANTHER" id="PTHR47815:SF1">
    <property type="entry name" value="UNIVERSAL STRESS PROTEIN A FAMILY PROTEIN C25B2.10"/>
    <property type="match status" value="1"/>
</dbReference>
<feature type="compositionally biased region" description="Basic and acidic residues" evidence="1">
    <location>
        <begin position="370"/>
        <end position="381"/>
    </location>
</feature>
<dbReference type="InterPro" id="IPR006015">
    <property type="entry name" value="Universal_stress_UspA"/>
</dbReference>
<accession>A0A9P7B4Z2</accession>
<organism evidence="3 4">
    <name type="scientific">Rhodotorula mucilaginosa</name>
    <name type="common">Yeast</name>
    <name type="synonym">Rhodotorula rubra</name>
    <dbReference type="NCBI Taxonomy" id="5537"/>
    <lineage>
        <taxon>Eukaryota</taxon>
        <taxon>Fungi</taxon>
        <taxon>Dikarya</taxon>
        <taxon>Basidiomycota</taxon>
        <taxon>Pucciniomycotina</taxon>
        <taxon>Microbotryomycetes</taxon>
        <taxon>Sporidiobolales</taxon>
        <taxon>Sporidiobolaceae</taxon>
        <taxon>Rhodotorula</taxon>
    </lineage>
</organism>
<feature type="region of interest" description="Disordered" evidence="1">
    <location>
        <begin position="50"/>
        <end position="77"/>
    </location>
</feature>
<dbReference type="Gene3D" id="3.40.50.620">
    <property type="entry name" value="HUPs"/>
    <property type="match status" value="1"/>
</dbReference>